<dbReference type="SUPFAM" id="SSF81837">
    <property type="entry name" value="BEACH domain"/>
    <property type="match status" value="1"/>
</dbReference>
<dbReference type="InterPro" id="IPR023362">
    <property type="entry name" value="PH-BEACH_dom"/>
</dbReference>
<dbReference type="InterPro" id="IPR015943">
    <property type="entry name" value="WD40/YVTN_repeat-like_dom_sf"/>
</dbReference>
<gene>
    <name evidence="3" type="ORF">SteCoe_2303</name>
</gene>
<keyword evidence="4" id="KW-1185">Reference proteome</keyword>
<dbReference type="InterPro" id="IPR000409">
    <property type="entry name" value="BEACH_dom"/>
</dbReference>
<accession>A0A1R2CZW6</accession>
<dbReference type="SUPFAM" id="SSF50729">
    <property type="entry name" value="PH domain-like"/>
    <property type="match status" value="1"/>
</dbReference>
<dbReference type="InterPro" id="IPR011993">
    <property type="entry name" value="PH-like_dom_sf"/>
</dbReference>
<dbReference type="PANTHER" id="PTHR13743">
    <property type="entry name" value="BEIGE/BEACH-RELATED"/>
    <property type="match status" value="1"/>
</dbReference>
<dbReference type="SUPFAM" id="SSF50978">
    <property type="entry name" value="WD40 repeat-like"/>
    <property type="match status" value="1"/>
</dbReference>
<comment type="caution">
    <text evidence="3">The sequence shown here is derived from an EMBL/GenBank/DDBJ whole genome shotgun (WGS) entry which is preliminary data.</text>
</comment>
<evidence type="ECO:0000313" key="3">
    <source>
        <dbReference type="EMBL" id="OMJ94523.1"/>
    </source>
</evidence>
<dbReference type="CDD" id="cd06071">
    <property type="entry name" value="Beach"/>
    <property type="match status" value="1"/>
</dbReference>
<reference evidence="3 4" key="1">
    <citation type="submission" date="2016-11" db="EMBL/GenBank/DDBJ databases">
        <title>The macronuclear genome of Stentor coeruleus: a giant cell with tiny introns.</title>
        <authorList>
            <person name="Slabodnick M."/>
            <person name="Ruby J.G."/>
            <person name="Reiff S.B."/>
            <person name="Swart E.C."/>
            <person name="Gosai S."/>
            <person name="Prabakaran S."/>
            <person name="Witkowska E."/>
            <person name="Larue G.E."/>
            <person name="Fisher S."/>
            <person name="Freeman R.M."/>
            <person name="Gunawardena J."/>
            <person name="Chu W."/>
            <person name="Stover N.A."/>
            <person name="Gregory B.D."/>
            <person name="Nowacki M."/>
            <person name="Derisi J."/>
            <person name="Roy S.W."/>
            <person name="Marshall W.F."/>
            <person name="Sood P."/>
        </authorList>
    </citation>
    <scope>NUCLEOTIDE SEQUENCE [LARGE SCALE GENOMIC DNA]</scope>
    <source>
        <strain evidence="3">WM001</strain>
    </source>
</reference>
<dbReference type="EMBL" id="MPUH01000025">
    <property type="protein sequence ID" value="OMJ94523.1"/>
    <property type="molecule type" value="Genomic_DNA"/>
</dbReference>
<dbReference type="InterPro" id="IPR001680">
    <property type="entry name" value="WD40_rpt"/>
</dbReference>
<sequence>MANRTQILKLEMLIQTNALWEVYKKKEYSIENFMKVVLSCVEELKHYEDQEANLVSLFFELKHWLEKSIEFPSSETVSLLQLYRLLIRKNTVEAKEIDKVSDTIIKVLILSFDDKSPKIVLDLDTYYIELYETLALSADARLKFFNAGYFEFNIHKITISLCLWVSASNSLSLCSKYFDMLIRSFTQNKQKGLLEVLFIRQTISYISSTLRASLKIAKKTDDDLRETLLAQVLKILVILIQDFKRILNLQVLKLTSICKFIIKSGFSEASRFVSAVLDAMYSRISLTDSQDQLNLQLILHSLSILLIPGLEEKLFKYYFPFLKGFVWTSLRICKNFSAEVKKMVLNSPGAIQKIQVIDIISPLFNNSFSVIELKLALKFASISGENASKILGLIYQSQGLSNDPMSYFLCDGERFLKIPLNYSFETSKEMTLLTKFYLDSVEKTEKVFILNLNKDVKLTLNVTKLSVSMEMMKKSRKILFDVRMQVKEKQWNTMAISFNMKQKVAKKKYRIVLMINYKKQEIFNEVIKDFKTLNSFEICLKGKVEYFKFYSSDLNLLSIENPDNFSTLQKMDFEKASLYMNSNFFQLTTTNSKENYPNPAVYLECQQNLVQNFSIFDSIWSIGGLKRLIPLLAASEKSYDFIVFFHILTKSCSCKNFRLVVDDEFFSVLRLVMIKKADLMQVGWLEAVENFLNVVKNLDIYWCAFDNIFLCCEIWKNLPNDFMIYYVETIKSYAFNTELLKKRKENGRINGFFLELIEFCDKTCRDLVESYFNQIFPECEVPKSIEVQPLEKKSSKSLALLKKLVNEHNQIFVNQWKVEGLYHLKSSFDSFGRRVYLKRKLCTSPTSETHENFLRRTGLFSKIFEAEESLNSDIIEDSATNLSDYSTEQPQSLEEYQIEAEVNFTDYDIQATGWECEIIKIKGFLYGTLNISDECIEFCSKSTPKPIMDIITYSDNNEKIICSSALNDTQILKDTVKIWPISLISHIIVRKYVHIYSAVEIFLKTGKSVLINFFTYKSLKTVYKKLKSFEKTGVEFLKIRDIERYTQKWKVGDISNLEYLLILNNYASRSFHDTSQYPIFPWIIKDFNSSKLDLTNKDTFRDLKYPVCAQTSDAQKSAKKHFHLTASEGYPYNFGSHYSSSGIVLHYAIRLEPFTSDNKKLHRGKFDVSDRIFFSVKKAWNNSQNNSSDTKELIPEFFYLPELFVNINCENFGTTQTGVEVNDAKLPKWANNNAFTFVYKHRKALESGFVSRNLHSWIDLIFGYKQNSRPGEAAFNIFHPITYEGKYAKMLLEESEDYHKAYFCQALHFGQTPRQIFKVPHPKRDSITDKILIYERITEQYRYECNKKFVYHKPIFILSTQNYFIVIFVQEKVLMAIYKWSNAGSYDISSGKEVELVGLFYTETFKADLYQDDLIISSGQSDLCIYMHNMSGKIYKVLRFHTMPITSLSGGSYVLSASLDSTIVVWTEYNKMLLLGHTSGITSATIMNEFCLVVSCSDFILIHDYRTGEVIRKIDEKSSKVLVNDYGMIFIRIEDEIKIFYMSGQVFRRIVVKKITKNFHVINECLIVEDSSCLRFIHIYDMIESCVYLQEPIELSQMHYCKNKDLIFLVNHNDMHTLYSLDVSNTEKFELWH</sequence>
<dbReference type="Gene3D" id="1.10.1540.10">
    <property type="entry name" value="BEACH domain"/>
    <property type="match status" value="1"/>
</dbReference>
<evidence type="ECO:0008006" key="5">
    <source>
        <dbReference type="Google" id="ProtNLM"/>
    </source>
</evidence>
<dbReference type="PANTHER" id="PTHR13743:SF112">
    <property type="entry name" value="BEACH DOMAIN-CONTAINING PROTEIN"/>
    <property type="match status" value="1"/>
</dbReference>
<dbReference type="Pfam" id="PF02138">
    <property type="entry name" value="Beach"/>
    <property type="match status" value="1"/>
</dbReference>
<dbReference type="InterPro" id="IPR050865">
    <property type="entry name" value="BEACH_Domain"/>
</dbReference>
<protein>
    <recommendedName>
        <fullName evidence="5">BEACH domain-containing protein</fullName>
    </recommendedName>
</protein>
<dbReference type="Proteomes" id="UP000187209">
    <property type="component" value="Unassembled WGS sequence"/>
</dbReference>
<proteinExistence type="predicted"/>
<feature type="domain" description="BEACH" evidence="1">
    <location>
        <begin position="1034"/>
        <end position="1324"/>
    </location>
</feature>
<dbReference type="Gene3D" id="2.30.29.30">
    <property type="entry name" value="Pleckstrin-homology domain (PH domain)/Phosphotyrosine-binding domain (PTB)"/>
    <property type="match status" value="1"/>
</dbReference>
<name>A0A1R2CZW6_9CILI</name>
<evidence type="ECO:0000259" key="2">
    <source>
        <dbReference type="PROSITE" id="PS51783"/>
    </source>
</evidence>
<dbReference type="OrthoDB" id="293278at2759"/>
<dbReference type="PROSITE" id="PS50197">
    <property type="entry name" value="BEACH"/>
    <property type="match status" value="1"/>
</dbReference>
<feature type="domain" description="BEACH-type PH" evidence="2">
    <location>
        <begin position="905"/>
        <end position="1027"/>
    </location>
</feature>
<dbReference type="InterPro" id="IPR036372">
    <property type="entry name" value="BEACH_dom_sf"/>
</dbReference>
<evidence type="ECO:0000259" key="1">
    <source>
        <dbReference type="PROSITE" id="PS50197"/>
    </source>
</evidence>
<dbReference type="Gene3D" id="2.130.10.10">
    <property type="entry name" value="YVTN repeat-like/Quinoprotein amine dehydrogenase"/>
    <property type="match status" value="1"/>
</dbReference>
<dbReference type="PROSITE" id="PS51783">
    <property type="entry name" value="PH_BEACH"/>
    <property type="match status" value="1"/>
</dbReference>
<organism evidence="3 4">
    <name type="scientific">Stentor coeruleus</name>
    <dbReference type="NCBI Taxonomy" id="5963"/>
    <lineage>
        <taxon>Eukaryota</taxon>
        <taxon>Sar</taxon>
        <taxon>Alveolata</taxon>
        <taxon>Ciliophora</taxon>
        <taxon>Postciliodesmatophora</taxon>
        <taxon>Heterotrichea</taxon>
        <taxon>Heterotrichida</taxon>
        <taxon>Stentoridae</taxon>
        <taxon>Stentor</taxon>
    </lineage>
</organism>
<dbReference type="SMART" id="SM00320">
    <property type="entry name" value="WD40"/>
    <property type="match status" value="2"/>
</dbReference>
<dbReference type="SMART" id="SM01026">
    <property type="entry name" value="Beach"/>
    <property type="match status" value="1"/>
</dbReference>
<dbReference type="Pfam" id="PF14844">
    <property type="entry name" value="PH_BEACH"/>
    <property type="match status" value="1"/>
</dbReference>
<dbReference type="InterPro" id="IPR036322">
    <property type="entry name" value="WD40_repeat_dom_sf"/>
</dbReference>
<evidence type="ECO:0000313" key="4">
    <source>
        <dbReference type="Proteomes" id="UP000187209"/>
    </source>
</evidence>